<proteinExistence type="predicted"/>
<accession>W1NMP5</accession>
<reference evidence="3" key="1">
    <citation type="journal article" date="2013" name="Science">
        <title>The Amborella genome and the evolution of flowering plants.</title>
        <authorList>
            <consortium name="Amborella Genome Project"/>
        </authorList>
    </citation>
    <scope>NUCLEOTIDE SEQUENCE [LARGE SCALE GENOMIC DNA]</scope>
</reference>
<dbReference type="Gramene" id="ERM96811">
    <property type="protein sequence ID" value="ERM96811"/>
    <property type="gene ID" value="AMTR_s00128p00021310"/>
</dbReference>
<dbReference type="HOGENOM" id="CLU_1079041_0_0_1"/>
<evidence type="ECO:0000256" key="1">
    <source>
        <dbReference type="SAM" id="MobiDB-lite"/>
    </source>
</evidence>
<sequence>MEGIVGVVQAPTHACFTSDAAEDVSEVDGSSSLTRTLLTKAEEVGFNFFTPFLFLPPFLPSLIGTLTSSIAVRTLGSCLALSIPPVRDPLCLGLENSRKERSEALPSPTIPMRAIDLLPRVVHTPVGTAGSIPPPSVFIDHTTQVTVMRNHEPVRAREVETSLTRRHHVKAVLTRKTMRKMPLKFLVTYNSVRENTTSYALSCIRGRPVERLCKADKKDLIRRATHRKKVALGKEGSRGQEFTGIPRLPRHRLHPGDL</sequence>
<organism evidence="2 3">
    <name type="scientific">Amborella trichopoda</name>
    <dbReference type="NCBI Taxonomy" id="13333"/>
    <lineage>
        <taxon>Eukaryota</taxon>
        <taxon>Viridiplantae</taxon>
        <taxon>Streptophyta</taxon>
        <taxon>Embryophyta</taxon>
        <taxon>Tracheophyta</taxon>
        <taxon>Spermatophyta</taxon>
        <taxon>Magnoliopsida</taxon>
        <taxon>Amborellales</taxon>
        <taxon>Amborellaceae</taxon>
        <taxon>Amborella</taxon>
    </lineage>
</organism>
<name>W1NMP5_AMBTC</name>
<protein>
    <submittedName>
        <fullName evidence="2">Uncharacterized protein</fullName>
    </submittedName>
</protein>
<keyword evidence="3" id="KW-1185">Reference proteome</keyword>
<feature type="compositionally biased region" description="Basic residues" evidence="1">
    <location>
        <begin position="248"/>
        <end position="258"/>
    </location>
</feature>
<feature type="region of interest" description="Disordered" evidence="1">
    <location>
        <begin position="230"/>
        <end position="258"/>
    </location>
</feature>
<evidence type="ECO:0000313" key="2">
    <source>
        <dbReference type="EMBL" id="ERM96811.1"/>
    </source>
</evidence>
<dbReference type="Proteomes" id="UP000017836">
    <property type="component" value="Unassembled WGS sequence"/>
</dbReference>
<gene>
    <name evidence="2" type="ORF">AMTR_s00128p00021310</name>
</gene>
<dbReference type="EMBL" id="KI396767">
    <property type="protein sequence ID" value="ERM96811.1"/>
    <property type="molecule type" value="Genomic_DNA"/>
</dbReference>
<dbReference type="AlphaFoldDB" id="W1NMP5"/>
<evidence type="ECO:0000313" key="3">
    <source>
        <dbReference type="Proteomes" id="UP000017836"/>
    </source>
</evidence>